<reference evidence="2" key="2">
    <citation type="submission" date="2019-10" db="EMBL/GenBank/DDBJ databases">
        <title>A de novo genome assembly of a pear dwarfing rootstock.</title>
        <authorList>
            <person name="Wang F."/>
            <person name="Wang J."/>
            <person name="Li S."/>
            <person name="Zhang Y."/>
            <person name="Fang M."/>
            <person name="Ma L."/>
            <person name="Zhao Y."/>
            <person name="Jiang S."/>
        </authorList>
    </citation>
    <scope>NUCLEOTIDE SEQUENCE [LARGE SCALE GENOMIC DNA]</scope>
</reference>
<keyword evidence="2" id="KW-1185">Reference proteome</keyword>
<evidence type="ECO:0000313" key="2">
    <source>
        <dbReference type="Proteomes" id="UP000327157"/>
    </source>
</evidence>
<organism evidence="1 2">
    <name type="scientific">Pyrus ussuriensis x Pyrus communis</name>
    <dbReference type="NCBI Taxonomy" id="2448454"/>
    <lineage>
        <taxon>Eukaryota</taxon>
        <taxon>Viridiplantae</taxon>
        <taxon>Streptophyta</taxon>
        <taxon>Embryophyta</taxon>
        <taxon>Tracheophyta</taxon>
        <taxon>Spermatophyta</taxon>
        <taxon>Magnoliopsida</taxon>
        <taxon>eudicotyledons</taxon>
        <taxon>Gunneridae</taxon>
        <taxon>Pentapetalae</taxon>
        <taxon>rosids</taxon>
        <taxon>fabids</taxon>
        <taxon>Rosales</taxon>
        <taxon>Rosaceae</taxon>
        <taxon>Amygdaloideae</taxon>
        <taxon>Maleae</taxon>
        <taxon>Pyrus</taxon>
    </lineage>
</organism>
<evidence type="ECO:0000313" key="1">
    <source>
        <dbReference type="EMBL" id="KAB2626615.1"/>
    </source>
</evidence>
<dbReference type="PANTHER" id="PTHR33696">
    <property type="entry name" value="T22J18.15-RELATED"/>
    <property type="match status" value="1"/>
</dbReference>
<dbReference type="AlphaFoldDB" id="A0A5N5HFI7"/>
<dbReference type="Proteomes" id="UP000327157">
    <property type="component" value="Chromosome 2"/>
</dbReference>
<reference evidence="1 2" key="1">
    <citation type="submission" date="2019-09" db="EMBL/GenBank/DDBJ databases">
        <authorList>
            <person name="Ou C."/>
        </authorList>
    </citation>
    <scope>NUCLEOTIDE SEQUENCE [LARGE SCALE GENOMIC DNA]</scope>
    <source>
        <strain evidence="1">S2</strain>
        <tissue evidence="1">Leaf</tissue>
    </source>
</reference>
<dbReference type="OrthoDB" id="745459at2759"/>
<reference evidence="1 2" key="3">
    <citation type="submission" date="2019-11" db="EMBL/GenBank/DDBJ databases">
        <title>A de novo genome assembly of a pear dwarfing rootstock.</title>
        <authorList>
            <person name="Wang F."/>
            <person name="Wang J."/>
            <person name="Li S."/>
            <person name="Zhang Y."/>
            <person name="Fang M."/>
            <person name="Ma L."/>
            <person name="Zhao Y."/>
            <person name="Jiang S."/>
        </authorList>
    </citation>
    <scope>NUCLEOTIDE SEQUENCE [LARGE SCALE GENOMIC DNA]</scope>
    <source>
        <strain evidence="1">S2</strain>
        <tissue evidence="1">Leaf</tissue>
    </source>
</reference>
<comment type="caution">
    <text evidence="1">The sequence shown here is derived from an EMBL/GenBank/DDBJ whole genome shotgun (WGS) entry which is preliminary data.</text>
</comment>
<sequence>MSYRKVHSQRSIPFSWEDKPGVSKVITNQEDNCPTELGFHALSFFSDQGQHSGDSPKPKMLDHHEIKIPPPPCPILRATSRSSSTKGLRWHTEADPFLLAFKECTKSTSTLNYDSGKLGSENSKKVFGLIRPRVKKSRFNMFSCKSSCDVRDDNLVKLSQLPPLLPPLPRETSRSFR</sequence>
<gene>
    <name evidence="1" type="ORF">D8674_020233</name>
</gene>
<proteinExistence type="predicted"/>
<dbReference type="EMBL" id="SMOL01000157">
    <property type="protein sequence ID" value="KAB2626615.1"/>
    <property type="molecule type" value="Genomic_DNA"/>
</dbReference>
<protein>
    <submittedName>
        <fullName evidence="1">Uncharacterized protein</fullName>
    </submittedName>
</protein>
<accession>A0A5N5HFI7</accession>
<name>A0A5N5HFI7_9ROSA</name>
<dbReference type="PANTHER" id="PTHR33696:SF20">
    <property type="entry name" value="DUF688 FAMILY PROTEIN"/>
    <property type="match status" value="1"/>
</dbReference>